<evidence type="ECO:0000259" key="3">
    <source>
        <dbReference type="Pfam" id="PF20662"/>
    </source>
</evidence>
<gene>
    <name evidence="4" type="ORF">AX774_g240</name>
</gene>
<dbReference type="OrthoDB" id="1882346at2759"/>
<dbReference type="Gene3D" id="1.20.58.1970">
    <property type="match status" value="1"/>
</dbReference>
<dbReference type="InterPro" id="IPR048684">
    <property type="entry name" value="COG4_C"/>
</dbReference>
<organism evidence="4 5">
    <name type="scientific">Zancudomyces culisetae</name>
    <name type="common">Gut fungus</name>
    <name type="synonym">Smittium culisetae</name>
    <dbReference type="NCBI Taxonomy" id="1213189"/>
    <lineage>
        <taxon>Eukaryota</taxon>
        <taxon>Fungi</taxon>
        <taxon>Fungi incertae sedis</taxon>
        <taxon>Zoopagomycota</taxon>
        <taxon>Kickxellomycotina</taxon>
        <taxon>Harpellomycetes</taxon>
        <taxon>Harpellales</taxon>
        <taxon>Legeriomycetaceae</taxon>
        <taxon>Zancudomyces</taxon>
    </lineage>
</organism>
<dbReference type="PANTHER" id="PTHR24016:SF0">
    <property type="entry name" value="CONSERVED OLIGOMERIC GOLGI COMPLEX SUBUNIT 4"/>
    <property type="match status" value="1"/>
</dbReference>
<feature type="domain" description="Conserved oligomeric Golgi complex subunit 4 C-terminal" evidence="3">
    <location>
        <begin position="453"/>
        <end position="696"/>
    </location>
</feature>
<dbReference type="InterPro" id="IPR048682">
    <property type="entry name" value="COG4"/>
</dbReference>
<feature type="domain" description="COG4 transport protein middle alpha-helical bundle" evidence="2">
    <location>
        <begin position="1"/>
        <end position="330"/>
    </location>
</feature>
<evidence type="ECO:0000313" key="4">
    <source>
        <dbReference type="EMBL" id="OMH86213.1"/>
    </source>
</evidence>
<dbReference type="Gene3D" id="1.10.287.1060">
    <property type="entry name" value="ESAT-6-like"/>
    <property type="match status" value="1"/>
</dbReference>
<dbReference type="Pfam" id="PF08318">
    <property type="entry name" value="COG4_m"/>
    <property type="match status" value="1"/>
</dbReference>
<evidence type="ECO:0000313" key="5">
    <source>
        <dbReference type="Proteomes" id="UP000188320"/>
    </source>
</evidence>
<dbReference type="PANTHER" id="PTHR24016">
    <property type="entry name" value="CONSERVED OLIGOMERIC GOLGI COMPLEX SUBUNIT 4"/>
    <property type="match status" value="1"/>
</dbReference>
<dbReference type="InterPro" id="IPR013167">
    <property type="entry name" value="COG4_M"/>
</dbReference>
<sequence>MFEAMAYLIDNNTNIVEKYYGGGSMARVIEHLQIEMDKRIVLVVESFEDSRQVTQLVGQVEGFFDKVSSHPKEAPVKETRDVAETAAGTNLKWMGVKTSQNVGEKGRGVSSELARSSGESVEEGPDMSIVSETIDELAVMASQCVGFVQYLQRVGQSLSERLVDKEKIVLTEGEIMLCLPGRSDTLMSKKVGVGHEKGLKVNPDTGILINTQLEQMTEWLVSSYIQLEKYYSRQMSLKAIQYDDLEELEGWAYAISMDKGPIRQRRVEADDKSIGNNNWQLTSSCAEDLFYVLQRGLMRAVKIQRENVMGEIIAVCADIMSNVFLEYLESQVMEKWEYQTHPSGVPGSGQGFFSGPDQPGRATTLKSGYSNPNAANSYLGIPSSRDGGTPSLGTHKTGTYTNLLPPAVNSTGAAGGLWKQSLKSSLTSSTLGLALGLGSSSSTSAIKSQKHICVGLNNLDVSVSYLAALLDSLTKYISNQWDFDDEQDQNNAKIDLTIQSMLSKLSIFSSKMSLLLSRAINRLVVSALRIRIRQALKESYSDIKYVLNDEEFSDVMANNLFVQRLLVKLHALLLPFKNRFTKNNYSQFVANFVEILVSDWQRAIVQSKFNVLGGICFEKDVKAVQHYFEELPCNYNLRSKFSRLAQMAMVLASHDPRSAINQLSGSHNTFYSLDGDGSVDESENSSLDDVLLPDEVAKLISSRIDI</sequence>
<protein>
    <submittedName>
        <fullName evidence="4">Conserved oligomeric Golgi complex subunit 4</fullName>
    </submittedName>
</protein>
<name>A0A1R1PZ33_ZANCU</name>
<accession>A0A1R1PZ33</accession>
<dbReference type="Pfam" id="PF20662">
    <property type="entry name" value="COG4_C"/>
    <property type="match status" value="1"/>
</dbReference>
<evidence type="ECO:0000256" key="1">
    <source>
        <dbReference type="SAM" id="MobiDB-lite"/>
    </source>
</evidence>
<dbReference type="EMBL" id="LSSK01000010">
    <property type="protein sequence ID" value="OMH86213.1"/>
    <property type="molecule type" value="Genomic_DNA"/>
</dbReference>
<comment type="caution">
    <text evidence="4">The sequence shown here is derived from an EMBL/GenBank/DDBJ whole genome shotgun (WGS) entry which is preliminary data.</text>
</comment>
<proteinExistence type="predicted"/>
<dbReference type="Proteomes" id="UP000188320">
    <property type="component" value="Unassembled WGS sequence"/>
</dbReference>
<evidence type="ECO:0000259" key="2">
    <source>
        <dbReference type="Pfam" id="PF08318"/>
    </source>
</evidence>
<feature type="region of interest" description="Disordered" evidence="1">
    <location>
        <begin position="102"/>
        <end position="125"/>
    </location>
</feature>
<dbReference type="AlphaFoldDB" id="A0A1R1PZ33"/>
<reference evidence="5" key="1">
    <citation type="submission" date="2017-01" db="EMBL/GenBank/DDBJ databases">
        <authorList>
            <person name="Wang Y."/>
            <person name="White M."/>
            <person name="Kvist S."/>
            <person name="Moncalvo J.-M."/>
        </authorList>
    </citation>
    <scope>NUCLEOTIDE SEQUENCE [LARGE SCALE GENOMIC DNA]</scope>
    <source>
        <strain evidence="5">COL-18-3</strain>
    </source>
</reference>
<keyword evidence="5" id="KW-1185">Reference proteome</keyword>